<dbReference type="GO" id="GO:0008939">
    <property type="term" value="F:nicotinate-nucleotide-dimethylbenzimidazole phosphoribosyltransferase activity"/>
    <property type="evidence" value="ECO:0007669"/>
    <property type="project" value="UniProtKB-UniRule"/>
</dbReference>
<dbReference type="SUPFAM" id="SSF52733">
    <property type="entry name" value="Nicotinate mononucleotide:5,6-dimethylbenzimidazole phosphoribosyltransferase (CobT)"/>
    <property type="match status" value="1"/>
</dbReference>
<reference evidence="11 12" key="1">
    <citation type="submission" date="2017-11" db="EMBL/GenBank/DDBJ databases">
        <title>Genome-resolved metagenomics identifies genetic mobility, metabolic interactions, and unexpected diversity in perchlorate-reducing communities.</title>
        <authorList>
            <person name="Barnum T.P."/>
            <person name="Figueroa I.A."/>
            <person name="Carlstrom C.I."/>
            <person name="Lucas L.N."/>
            <person name="Engelbrektson A.L."/>
            <person name="Coates J.D."/>
        </authorList>
    </citation>
    <scope>NUCLEOTIDE SEQUENCE [LARGE SCALE GENOMIC DNA]</scope>
    <source>
        <strain evidence="11">BM301</strain>
    </source>
</reference>
<comment type="function">
    <text evidence="10">Catalyzes the synthesis of alpha-ribazole-5'-phosphate from nicotinate mononucleotide (NAMN) and 5,6-dimethylbenzimidazole (DMB).</text>
</comment>
<dbReference type="CDD" id="cd02439">
    <property type="entry name" value="DMB-PRT_CobT"/>
    <property type="match status" value="1"/>
</dbReference>
<keyword evidence="7 10" id="KW-0808">Transferase</keyword>
<dbReference type="NCBIfam" id="TIGR03160">
    <property type="entry name" value="cobT_DBIPRT"/>
    <property type="match status" value="1"/>
</dbReference>
<evidence type="ECO:0000256" key="7">
    <source>
        <dbReference type="ARBA" id="ARBA00022679"/>
    </source>
</evidence>
<evidence type="ECO:0000256" key="9">
    <source>
        <dbReference type="ARBA" id="ARBA00047340"/>
    </source>
</evidence>
<dbReference type="RefSeq" id="WP_337954741.1">
    <property type="nucleotide sequence ID" value="NZ_PKUN01000005.1"/>
</dbReference>
<evidence type="ECO:0000256" key="10">
    <source>
        <dbReference type="HAMAP-Rule" id="MF_00230"/>
    </source>
</evidence>
<dbReference type="GO" id="GO:0009236">
    <property type="term" value="P:cobalamin biosynthetic process"/>
    <property type="evidence" value="ECO:0007669"/>
    <property type="project" value="UniProtKB-UniRule"/>
</dbReference>
<dbReference type="InterPro" id="IPR017846">
    <property type="entry name" value="Nict_dMeBzImd_PRibTrfase_bact"/>
</dbReference>
<dbReference type="InterPro" id="IPR023195">
    <property type="entry name" value="Nict_dMeBzImd_PRibTrfase_N"/>
</dbReference>
<dbReference type="NCBIfam" id="NF000996">
    <property type="entry name" value="PRK00105.1"/>
    <property type="match status" value="1"/>
</dbReference>
<organism evidence="11 12">
    <name type="scientific">Sedimenticola selenatireducens</name>
    <dbReference type="NCBI Taxonomy" id="191960"/>
    <lineage>
        <taxon>Bacteria</taxon>
        <taxon>Pseudomonadati</taxon>
        <taxon>Pseudomonadota</taxon>
        <taxon>Gammaproteobacteria</taxon>
        <taxon>Chromatiales</taxon>
        <taxon>Sedimenticolaceae</taxon>
        <taxon>Sedimenticola</taxon>
    </lineage>
</organism>
<dbReference type="EC" id="2.4.2.21" evidence="3 10"/>
<dbReference type="Proteomes" id="UP000235015">
    <property type="component" value="Unassembled WGS sequence"/>
</dbReference>
<evidence type="ECO:0000256" key="2">
    <source>
        <dbReference type="ARBA" id="ARBA00007110"/>
    </source>
</evidence>
<evidence type="ECO:0000256" key="4">
    <source>
        <dbReference type="ARBA" id="ARBA00015486"/>
    </source>
</evidence>
<keyword evidence="5 10" id="KW-0169">Cobalamin biosynthesis</keyword>
<dbReference type="FunFam" id="3.40.50.10210:FF:000001">
    <property type="entry name" value="Nicotinate-nucleotide--dimethylbenzimidazole phosphoribosyltransferase"/>
    <property type="match status" value="1"/>
</dbReference>
<feature type="active site" description="Proton acceptor" evidence="10">
    <location>
        <position position="317"/>
    </location>
</feature>
<comment type="caution">
    <text evidence="11">The sequence shown here is derived from an EMBL/GenBank/DDBJ whole genome shotgun (WGS) entry which is preliminary data.</text>
</comment>
<dbReference type="UniPathway" id="UPA00061">
    <property type="reaction ID" value="UER00516"/>
</dbReference>
<dbReference type="EMBL" id="PKUN01000005">
    <property type="protein sequence ID" value="PLX62465.1"/>
    <property type="molecule type" value="Genomic_DNA"/>
</dbReference>
<protein>
    <recommendedName>
        <fullName evidence="4 10">Nicotinate-nucleotide--dimethylbenzimidazole phosphoribosyltransferase</fullName>
        <shortName evidence="10">NN:DBI PRT</shortName>
        <ecNumber evidence="3 10">2.4.2.21</ecNumber>
    </recommendedName>
    <alternativeName>
        <fullName evidence="8 10">N(1)-alpha-phosphoribosyltransferase</fullName>
    </alternativeName>
</protein>
<dbReference type="AlphaFoldDB" id="A0A2N6CYN4"/>
<dbReference type="PANTHER" id="PTHR43463:SF1">
    <property type="entry name" value="NICOTINATE-NUCLEOTIDE--DIMETHYLBENZIMIDAZOLE PHOSPHORIBOSYLTRANSFERASE"/>
    <property type="match status" value="1"/>
</dbReference>
<dbReference type="InterPro" id="IPR036087">
    <property type="entry name" value="Nict_dMeBzImd_PRibTrfase_sf"/>
</dbReference>
<sequence length="349" mass="36058">MKPDWLNDPVVQPDQTLIGIATERQKQLTKPAGSLGELEALAIRLAALQGREFPRVDKVWITVFAGDHGVAASGVSAFPQEVTVQMVANFSAGGAAISVLSDSLGATLEVVDVGTVVEPGDLPGVISHRAGAGTANLHYQDAMTHEQLAVAVNAGRAAVLRAREQCADLFIGGDMGIGNTTAAAALGCALLRADPEQLAGPGTGLDQRGVAHKAALLREALSRYKDLESQPLEALRCLGGFEIAALAGAYLSCAQSGMPVLIDGYITTAAALVAVQLQPSVREWLLFSHQSAEPGHQALLQALDARPLLALGMRLGEGSGAATAVPLLRAACDLHNRMATFADAGVAEG</sequence>
<accession>A0A2N6CYN4</accession>
<comment type="similarity">
    <text evidence="2 10">Belongs to the CobT family.</text>
</comment>
<comment type="pathway">
    <text evidence="1 10">Nucleoside biosynthesis; alpha-ribazole biosynthesis; alpha-ribazole from 5,6-dimethylbenzimidazole: step 1/2.</text>
</comment>
<dbReference type="InterPro" id="IPR003200">
    <property type="entry name" value="Nict_dMeBzImd_PRibTrfase"/>
</dbReference>
<gene>
    <name evidence="10 11" type="primary">cobT</name>
    <name evidence="11" type="ORF">C0630_06430</name>
</gene>
<evidence type="ECO:0000313" key="11">
    <source>
        <dbReference type="EMBL" id="PLX62465.1"/>
    </source>
</evidence>
<dbReference type="Gene3D" id="3.40.50.10210">
    <property type="match status" value="1"/>
</dbReference>
<keyword evidence="6 10" id="KW-0328">Glycosyltransferase</keyword>
<evidence type="ECO:0000256" key="5">
    <source>
        <dbReference type="ARBA" id="ARBA00022573"/>
    </source>
</evidence>
<dbReference type="HAMAP" id="MF_00230">
    <property type="entry name" value="CobT"/>
    <property type="match status" value="1"/>
</dbReference>
<evidence type="ECO:0000256" key="3">
    <source>
        <dbReference type="ARBA" id="ARBA00011991"/>
    </source>
</evidence>
<proteinExistence type="inferred from homology"/>
<name>A0A2N6CYN4_9GAMM</name>
<evidence type="ECO:0000256" key="6">
    <source>
        <dbReference type="ARBA" id="ARBA00022676"/>
    </source>
</evidence>
<evidence type="ECO:0000256" key="8">
    <source>
        <dbReference type="ARBA" id="ARBA00030686"/>
    </source>
</evidence>
<dbReference type="STRING" id="1111735.GCA_000428045_01075"/>
<evidence type="ECO:0000313" key="12">
    <source>
        <dbReference type="Proteomes" id="UP000235015"/>
    </source>
</evidence>
<dbReference type="PANTHER" id="PTHR43463">
    <property type="entry name" value="NICOTINATE-NUCLEOTIDE--DIMETHYLBENZIMIDAZOLE PHOSPHORIBOSYLTRANSFERASE"/>
    <property type="match status" value="1"/>
</dbReference>
<dbReference type="Pfam" id="PF02277">
    <property type="entry name" value="DBI_PRT"/>
    <property type="match status" value="1"/>
</dbReference>
<comment type="catalytic activity">
    <reaction evidence="9 10">
        <text>5,6-dimethylbenzimidazole + nicotinate beta-D-ribonucleotide = alpha-ribazole 5'-phosphate + nicotinate + H(+)</text>
        <dbReference type="Rhea" id="RHEA:11196"/>
        <dbReference type="ChEBI" id="CHEBI:15378"/>
        <dbReference type="ChEBI" id="CHEBI:15890"/>
        <dbReference type="ChEBI" id="CHEBI:32544"/>
        <dbReference type="ChEBI" id="CHEBI:57502"/>
        <dbReference type="ChEBI" id="CHEBI:57918"/>
        <dbReference type="EC" id="2.4.2.21"/>
    </reaction>
</comment>
<evidence type="ECO:0000256" key="1">
    <source>
        <dbReference type="ARBA" id="ARBA00005049"/>
    </source>
</evidence>
<dbReference type="Gene3D" id="1.10.1610.10">
    <property type="match status" value="1"/>
</dbReference>